<dbReference type="OrthoDB" id="5426775at2759"/>
<reference evidence="3" key="1">
    <citation type="journal article" date="2020" name="Stud. Mycol.">
        <title>101 Dothideomycetes genomes: a test case for predicting lifestyles and emergence of pathogens.</title>
        <authorList>
            <person name="Haridas S."/>
            <person name="Albert R."/>
            <person name="Binder M."/>
            <person name="Bloem J."/>
            <person name="Labutti K."/>
            <person name="Salamov A."/>
            <person name="Andreopoulos B."/>
            <person name="Baker S."/>
            <person name="Barry K."/>
            <person name="Bills G."/>
            <person name="Bluhm B."/>
            <person name="Cannon C."/>
            <person name="Castanera R."/>
            <person name="Culley D."/>
            <person name="Daum C."/>
            <person name="Ezra D."/>
            <person name="Gonzalez J."/>
            <person name="Henrissat B."/>
            <person name="Kuo A."/>
            <person name="Liang C."/>
            <person name="Lipzen A."/>
            <person name="Lutzoni F."/>
            <person name="Magnuson J."/>
            <person name="Mondo S."/>
            <person name="Nolan M."/>
            <person name="Ohm R."/>
            <person name="Pangilinan J."/>
            <person name="Park H.-J."/>
            <person name="Ramirez L."/>
            <person name="Alfaro M."/>
            <person name="Sun H."/>
            <person name="Tritt A."/>
            <person name="Yoshinaga Y."/>
            <person name="Zwiers L.-H."/>
            <person name="Turgeon B."/>
            <person name="Goodwin S."/>
            <person name="Spatafora J."/>
            <person name="Crous P."/>
            <person name="Grigoriev I."/>
        </authorList>
    </citation>
    <scope>NUCLEOTIDE SEQUENCE</scope>
    <source>
        <strain evidence="3">CBS 122368</strain>
    </source>
</reference>
<dbReference type="Pfam" id="PF25545">
    <property type="entry name" value="DUF7924"/>
    <property type="match status" value="1"/>
</dbReference>
<keyword evidence="4" id="KW-1185">Reference proteome</keyword>
<dbReference type="AlphaFoldDB" id="A0A6A6HVS9"/>
<dbReference type="EMBL" id="ML987210">
    <property type="protein sequence ID" value="KAF2241842.1"/>
    <property type="molecule type" value="Genomic_DNA"/>
</dbReference>
<evidence type="ECO:0000259" key="2">
    <source>
        <dbReference type="Pfam" id="PF25545"/>
    </source>
</evidence>
<sequence length="475" mass="51561">MSCESRHHVILLLSYSSSSSPTLPTSFNANAPLLMQPFMPRKRAREPEPVPLEPGLGRRKRRCVHPAQRCQSVPPSVSLAPSTPLPLTPGNLQLLDEASPSEFGECIESSESSESSRPDEPSMAGDDEAANRKSIDSYTKLAAHGICICPANIHALPAELADFIKRIVRAERETTPSATTIAQKAPQASGLGEQAAIDLLCADLLFKGEGPAGGGGERLVQSLPKLNLNTAYLPDADSFAAKEAGPLSQAQPDTAIGYITSTQGERGAVEAPLDKDQEMTLARKALTSSLHFPFLTCQWKGYTGSEGQYHASLQGGRDGACVVNYLHHFFTEAGQTPSVVDTCHFSVTSDIQTFRLWVHWRKDCGGDRGTIHHMKCIKSAFSELPEEDEDAMKLLVDFRKMLRNIASYATSTRLERIKQAIGDLRVRMEAEQASRAPSRSSSRRSKKSSKSSLFALPTPPASQAPPAKRLRQDGT</sequence>
<feature type="region of interest" description="Disordered" evidence="1">
    <location>
        <begin position="41"/>
        <end position="130"/>
    </location>
</feature>
<evidence type="ECO:0000313" key="3">
    <source>
        <dbReference type="EMBL" id="KAF2241842.1"/>
    </source>
</evidence>
<dbReference type="InterPro" id="IPR057684">
    <property type="entry name" value="DUF7924"/>
</dbReference>
<feature type="region of interest" description="Disordered" evidence="1">
    <location>
        <begin position="428"/>
        <end position="475"/>
    </location>
</feature>
<dbReference type="Proteomes" id="UP000800094">
    <property type="component" value="Unassembled WGS sequence"/>
</dbReference>
<protein>
    <recommendedName>
        <fullName evidence="2">DUF7924 domain-containing protein</fullName>
    </recommendedName>
</protein>
<gene>
    <name evidence="3" type="ORF">BU26DRAFT_585413</name>
</gene>
<name>A0A6A6HVS9_9PLEO</name>
<feature type="compositionally biased region" description="Low complexity" evidence="1">
    <location>
        <begin position="72"/>
        <end position="82"/>
    </location>
</feature>
<feature type="compositionally biased region" description="Low complexity" evidence="1">
    <location>
        <begin position="101"/>
        <end position="113"/>
    </location>
</feature>
<proteinExistence type="predicted"/>
<accession>A0A6A6HVS9</accession>
<organism evidence="3 4">
    <name type="scientific">Trematosphaeria pertusa</name>
    <dbReference type="NCBI Taxonomy" id="390896"/>
    <lineage>
        <taxon>Eukaryota</taxon>
        <taxon>Fungi</taxon>
        <taxon>Dikarya</taxon>
        <taxon>Ascomycota</taxon>
        <taxon>Pezizomycotina</taxon>
        <taxon>Dothideomycetes</taxon>
        <taxon>Pleosporomycetidae</taxon>
        <taxon>Pleosporales</taxon>
        <taxon>Massarineae</taxon>
        <taxon>Trematosphaeriaceae</taxon>
        <taxon>Trematosphaeria</taxon>
    </lineage>
</organism>
<evidence type="ECO:0000313" key="4">
    <source>
        <dbReference type="Proteomes" id="UP000800094"/>
    </source>
</evidence>
<feature type="domain" description="DUF7924" evidence="2">
    <location>
        <begin position="248"/>
        <end position="421"/>
    </location>
</feature>
<evidence type="ECO:0000256" key="1">
    <source>
        <dbReference type="SAM" id="MobiDB-lite"/>
    </source>
</evidence>
<dbReference type="GeneID" id="54587964"/>
<dbReference type="PANTHER" id="PTHR42470:SF1">
    <property type="entry name" value="VAST DOMAIN-CONTAINING PROTEIN"/>
    <property type="match status" value="1"/>
</dbReference>
<dbReference type="PANTHER" id="PTHR42470">
    <property type="entry name" value="VAST DOMAIN-CONTAINING PROTEIN"/>
    <property type="match status" value="1"/>
</dbReference>
<dbReference type="RefSeq" id="XP_033676846.1">
    <property type="nucleotide sequence ID" value="XM_033834634.1"/>
</dbReference>